<keyword evidence="5 8" id="KW-0472">Membrane</keyword>
<keyword evidence="6" id="KW-0675">Receptor</keyword>
<dbReference type="Pfam" id="PF08395">
    <property type="entry name" value="7tm_7"/>
    <property type="match status" value="1"/>
</dbReference>
<evidence type="ECO:0000256" key="5">
    <source>
        <dbReference type="ARBA" id="ARBA00023136"/>
    </source>
</evidence>
<organism evidence="9 10">
    <name type="scientific">Cardiocondyla obscurior</name>
    <dbReference type="NCBI Taxonomy" id="286306"/>
    <lineage>
        <taxon>Eukaryota</taxon>
        <taxon>Metazoa</taxon>
        <taxon>Ecdysozoa</taxon>
        <taxon>Arthropoda</taxon>
        <taxon>Hexapoda</taxon>
        <taxon>Insecta</taxon>
        <taxon>Pterygota</taxon>
        <taxon>Neoptera</taxon>
        <taxon>Endopterygota</taxon>
        <taxon>Hymenoptera</taxon>
        <taxon>Apocrita</taxon>
        <taxon>Aculeata</taxon>
        <taxon>Formicoidea</taxon>
        <taxon>Formicidae</taxon>
        <taxon>Myrmicinae</taxon>
        <taxon>Cardiocondyla</taxon>
    </lineage>
</organism>
<feature type="transmembrane region" description="Helical" evidence="8">
    <location>
        <begin position="114"/>
        <end position="131"/>
    </location>
</feature>
<sequence length="227" mass="26009">MKVILRWRQIVSQKRVAVVSQIDSYFPFQYEERFPSELQNRPQRCNLATKCQKMKSMLQVTKQVHLELSRISKMVCSILGVQTAWEIGVIIMILTGSFYNLYIRYIMNQHKVKGLAGQTSVTLVLCFLHIFKAVSLNRACKNAADEGNKTIEIIHGIYGCTNTDMQEEMQQFGIQILQSPVTFSVFGLILNNHVLSMILKSVTIYMVIMIQVSNALESNNAIQRLHF</sequence>
<evidence type="ECO:0000256" key="3">
    <source>
        <dbReference type="ARBA" id="ARBA00022692"/>
    </source>
</evidence>
<dbReference type="GO" id="GO:0030425">
    <property type="term" value="C:dendrite"/>
    <property type="evidence" value="ECO:0007669"/>
    <property type="project" value="TreeGrafter"/>
</dbReference>
<keyword evidence="3 8" id="KW-0812">Transmembrane</keyword>
<evidence type="ECO:0000256" key="4">
    <source>
        <dbReference type="ARBA" id="ARBA00022989"/>
    </source>
</evidence>
<name>A0AAW2FJD3_9HYME</name>
<evidence type="ECO:0000313" key="9">
    <source>
        <dbReference type="EMBL" id="KAL0116064.1"/>
    </source>
</evidence>
<keyword evidence="2" id="KW-1003">Cell membrane</keyword>
<gene>
    <name evidence="9" type="ORF">PUN28_011133</name>
</gene>
<dbReference type="GO" id="GO:0043025">
    <property type="term" value="C:neuronal cell body"/>
    <property type="evidence" value="ECO:0007669"/>
    <property type="project" value="TreeGrafter"/>
</dbReference>
<reference evidence="9 10" key="1">
    <citation type="submission" date="2023-03" db="EMBL/GenBank/DDBJ databases">
        <title>High recombination rates correlate with genetic variation in Cardiocondyla obscurior ants.</title>
        <authorList>
            <person name="Errbii M."/>
        </authorList>
    </citation>
    <scope>NUCLEOTIDE SEQUENCE [LARGE SCALE GENOMIC DNA]</scope>
    <source>
        <strain evidence="9">Alpha-2009</strain>
        <tissue evidence="9">Whole body</tissue>
    </source>
</reference>
<keyword evidence="7" id="KW-0807">Transducer</keyword>
<accession>A0AAW2FJD3</accession>
<dbReference type="GO" id="GO:0007635">
    <property type="term" value="P:chemosensory behavior"/>
    <property type="evidence" value="ECO:0007669"/>
    <property type="project" value="TreeGrafter"/>
</dbReference>
<dbReference type="GO" id="GO:0030424">
    <property type="term" value="C:axon"/>
    <property type="evidence" value="ECO:0007669"/>
    <property type="project" value="TreeGrafter"/>
</dbReference>
<dbReference type="Proteomes" id="UP001430953">
    <property type="component" value="Unassembled WGS sequence"/>
</dbReference>
<dbReference type="EMBL" id="JADYXP020000010">
    <property type="protein sequence ID" value="KAL0116064.1"/>
    <property type="molecule type" value="Genomic_DNA"/>
</dbReference>
<dbReference type="GO" id="GO:0005886">
    <property type="term" value="C:plasma membrane"/>
    <property type="evidence" value="ECO:0007669"/>
    <property type="project" value="UniProtKB-SubCell"/>
</dbReference>
<dbReference type="GO" id="GO:0007165">
    <property type="term" value="P:signal transduction"/>
    <property type="evidence" value="ECO:0007669"/>
    <property type="project" value="UniProtKB-KW"/>
</dbReference>
<feature type="transmembrane region" description="Helical" evidence="8">
    <location>
        <begin position="78"/>
        <end position="102"/>
    </location>
</feature>
<keyword evidence="4 8" id="KW-1133">Transmembrane helix</keyword>
<evidence type="ECO:0000256" key="1">
    <source>
        <dbReference type="ARBA" id="ARBA00004651"/>
    </source>
</evidence>
<keyword evidence="10" id="KW-1185">Reference proteome</keyword>
<comment type="caution">
    <text evidence="9">The sequence shown here is derived from an EMBL/GenBank/DDBJ whole genome shotgun (WGS) entry which is preliminary data.</text>
</comment>
<dbReference type="InterPro" id="IPR013604">
    <property type="entry name" value="7TM_chemorcpt"/>
</dbReference>
<evidence type="ECO:0000256" key="7">
    <source>
        <dbReference type="ARBA" id="ARBA00023224"/>
    </source>
</evidence>
<dbReference type="AlphaFoldDB" id="A0AAW2FJD3"/>
<dbReference type="PANTHER" id="PTHR21143:SF133">
    <property type="entry name" value="GUSTATORY AND PHEROMONE RECEPTOR 32A-RELATED"/>
    <property type="match status" value="1"/>
</dbReference>
<dbReference type="GO" id="GO:0008049">
    <property type="term" value="P:male courtship behavior"/>
    <property type="evidence" value="ECO:0007669"/>
    <property type="project" value="TreeGrafter"/>
</dbReference>
<dbReference type="PANTHER" id="PTHR21143">
    <property type="entry name" value="INVERTEBRATE GUSTATORY RECEPTOR"/>
    <property type="match status" value="1"/>
</dbReference>
<comment type="subcellular location">
    <subcellularLocation>
        <location evidence="1">Cell membrane</location>
        <topology evidence="1">Multi-pass membrane protein</topology>
    </subcellularLocation>
</comment>
<proteinExistence type="predicted"/>
<evidence type="ECO:0000256" key="6">
    <source>
        <dbReference type="ARBA" id="ARBA00023170"/>
    </source>
</evidence>
<evidence type="ECO:0000256" key="8">
    <source>
        <dbReference type="SAM" id="Phobius"/>
    </source>
</evidence>
<evidence type="ECO:0000313" key="10">
    <source>
        <dbReference type="Proteomes" id="UP001430953"/>
    </source>
</evidence>
<dbReference type="GO" id="GO:0050909">
    <property type="term" value="P:sensory perception of taste"/>
    <property type="evidence" value="ECO:0007669"/>
    <property type="project" value="InterPro"/>
</dbReference>
<evidence type="ECO:0000256" key="2">
    <source>
        <dbReference type="ARBA" id="ARBA00022475"/>
    </source>
</evidence>
<protein>
    <submittedName>
        <fullName evidence="9">Uncharacterized protein</fullName>
    </submittedName>
</protein>